<evidence type="ECO:0000313" key="3">
    <source>
        <dbReference type="EMBL" id="CAD7204200.1"/>
    </source>
</evidence>
<dbReference type="Pfam" id="PF00041">
    <property type="entry name" value="fn3"/>
    <property type="match status" value="1"/>
</dbReference>
<dbReference type="AlphaFoldDB" id="A0A7R8VVF0"/>
<dbReference type="InterPro" id="IPR003961">
    <property type="entry name" value="FN3_dom"/>
</dbReference>
<feature type="domain" description="Fibronectin type-III" evidence="2">
    <location>
        <begin position="109"/>
        <end position="203"/>
    </location>
</feature>
<keyword evidence="1" id="KW-0732">Signal</keyword>
<dbReference type="InterPro" id="IPR036116">
    <property type="entry name" value="FN3_sf"/>
</dbReference>
<protein>
    <recommendedName>
        <fullName evidence="2">Fibronectin type-III domain-containing protein</fullName>
    </recommendedName>
</protein>
<dbReference type="InterPro" id="IPR050713">
    <property type="entry name" value="RTP_Phos/Ushers"/>
</dbReference>
<accession>A0A7R8VVF0</accession>
<reference evidence="3" key="1">
    <citation type="submission" date="2020-11" db="EMBL/GenBank/DDBJ databases">
        <authorList>
            <person name="Tran Van P."/>
        </authorList>
    </citation>
    <scope>NUCLEOTIDE SEQUENCE</scope>
</reference>
<dbReference type="EMBL" id="OA571824">
    <property type="protein sequence ID" value="CAD7204200.1"/>
    <property type="molecule type" value="Genomic_DNA"/>
</dbReference>
<gene>
    <name evidence="3" type="ORF">TDIB3V08_LOCUS10361</name>
</gene>
<dbReference type="SUPFAM" id="SSF49265">
    <property type="entry name" value="Fibronectin type III"/>
    <property type="match status" value="1"/>
</dbReference>
<feature type="chain" id="PRO_5030789410" description="Fibronectin type-III domain-containing protein" evidence="1">
    <location>
        <begin position="18"/>
        <end position="226"/>
    </location>
</feature>
<feature type="signal peptide" evidence="1">
    <location>
        <begin position="1"/>
        <end position="17"/>
    </location>
</feature>
<name>A0A7R8VVF0_TIMDO</name>
<sequence>MYLRSVLVLACAALVKSQTCTDSSRIIVQWLAPLDNGCPRTGFSYCLTDLDSGTEFSCHTTNTFTYTSTGLSACTRYLIEVTTLGQVGYSNSSTERLNETTSASAIPDPVTGLQVTHLNTYDLSVRWTRPSNTNCDLSYMICWNDSGATDAEVCHDTGITSDSTQSINITALNSCTDYDIRVASVAGGTMSDNATDTVRTPGSARKYVRGNNASLRLSGVVASERG</sequence>
<dbReference type="SMART" id="SM00060">
    <property type="entry name" value="FN3"/>
    <property type="match status" value="2"/>
</dbReference>
<dbReference type="PROSITE" id="PS50853">
    <property type="entry name" value="FN3"/>
    <property type="match status" value="2"/>
</dbReference>
<feature type="domain" description="Fibronectin type-III" evidence="2">
    <location>
        <begin position="10"/>
        <end position="104"/>
    </location>
</feature>
<dbReference type="PANTHER" id="PTHR46957:SF3">
    <property type="entry name" value="CYTOKINE RECEPTOR"/>
    <property type="match status" value="1"/>
</dbReference>
<dbReference type="GO" id="GO:0016020">
    <property type="term" value="C:membrane"/>
    <property type="evidence" value="ECO:0007669"/>
    <property type="project" value="UniProtKB-SubCell"/>
</dbReference>
<dbReference type="Gene3D" id="2.60.40.10">
    <property type="entry name" value="Immunoglobulins"/>
    <property type="match status" value="2"/>
</dbReference>
<dbReference type="CDD" id="cd00063">
    <property type="entry name" value="FN3"/>
    <property type="match status" value="2"/>
</dbReference>
<dbReference type="InterPro" id="IPR013783">
    <property type="entry name" value="Ig-like_fold"/>
</dbReference>
<proteinExistence type="predicted"/>
<dbReference type="PANTHER" id="PTHR46957">
    <property type="entry name" value="CYTOKINE RECEPTOR"/>
    <property type="match status" value="1"/>
</dbReference>
<organism evidence="3">
    <name type="scientific">Timema douglasi</name>
    <name type="common">Walking stick</name>
    <dbReference type="NCBI Taxonomy" id="61478"/>
    <lineage>
        <taxon>Eukaryota</taxon>
        <taxon>Metazoa</taxon>
        <taxon>Ecdysozoa</taxon>
        <taxon>Arthropoda</taxon>
        <taxon>Hexapoda</taxon>
        <taxon>Insecta</taxon>
        <taxon>Pterygota</taxon>
        <taxon>Neoptera</taxon>
        <taxon>Polyneoptera</taxon>
        <taxon>Phasmatodea</taxon>
        <taxon>Timematodea</taxon>
        <taxon>Timematoidea</taxon>
        <taxon>Timematidae</taxon>
        <taxon>Timema</taxon>
    </lineage>
</organism>
<evidence type="ECO:0000256" key="1">
    <source>
        <dbReference type="SAM" id="SignalP"/>
    </source>
</evidence>
<evidence type="ECO:0000259" key="2">
    <source>
        <dbReference type="PROSITE" id="PS50853"/>
    </source>
</evidence>